<feature type="region of interest" description="Disordered" evidence="1">
    <location>
        <begin position="74"/>
        <end position="123"/>
    </location>
</feature>
<evidence type="ECO:0000313" key="3">
    <source>
        <dbReference type="EMBL" id="KAK9506089.1"/>
    </source>
</evidence>
<dbReference type="InterPro" id="IPR055472">
    <property type="entry name" value="DUF7044"/>
</dbReference>
<feature type="compositionally biased region" description="Basic and acidic residues" evidence="1">
    <location>
        <begin position="74"/>
        <end position="87"/>
    </location>
</feature>
<proteinExistence type="predicted"/>
<feature type="compositionally biased region" description="Basic and acidic residues" evidence="1">
    <location>
        <begin position="113"/>
        <end position="123"/>
    </location>
</feature>
<gene>
    <name evidence="3" type="ORF">O3M35_008087</name>
</gene>
<dbReference type="Proteomes" id="UP001461498">
    <property type="component" value="Unassembled WGS sequence"/>
</dbReference>
<dbReference type="Pfam" id="PF23071">
    <property type="entry name" value="DUF7044"/>
    <property type="match status" value="1"/>
</dbReference>
<keyword evidence="4" id="KW-1185">Reference proteome</keyword>
<dbReference type="AlphaFoldDB" id="A0AAW1D501"/>
<evidence type="ECO:0000256" key="1">
    <source>
        <dbReference type="SAM" id="MobiDB-lite"/>
    </source>
</evidence>
<evidence type="ECO:0000313" key="4">
    <source>
        <dbReference type="Proteomes" id="UP001461498"/>
    </source>
</evidence>
<organism evidence="3 4">
    <name type="scientific">Rhynocoris fuscipes</name>
    <dbReference type="NCBI Taxonomy" id="488301"/>
    <lineage>
        <taxon>Eukaryota</taxon>
        <taxon>Metazoa</taxon>
        <taxon>Ecdysozoa</taxon>
        <taxon>Arthropoda</taxon>
        <taxon>Hexapoda</taxon>
        <taxon>Insecta</taxon>
        <taxon>Pterygota</taxon>
        <taxon>Neoptera</taxon>
        <taxon>Paraneoptera</taxon>
        <taxon>Hemiptera</taxon>
        <taxon>Heteroptera</taxon>
        <taxon>Panheteroptera</taxon>
        <taxon>Cimicomorpha</taxon>
        <taxon>Reduviidae</taxon>
        <taxon>Harpactorinae</taxon>
        <taxon>Harpactorini</taxon>
        <taxon>Rhynocoris</taxon>
    </lineage>
</organism>
<reference evidence="3 4" key="1">
    <citation type="submission" date="2022-12" db="EMBL/GenBank/DDBJ databases">
        <title>Chromosome-level genome assembly of true bugs.</title>
        <authorList>
            <person name="Ma L."/>
            <person name="Li H."/>
        </authorList>
    </citation>
    <scope>NUCLEOTIDE SEQUENCE [LARGE SCALE GENOMIC DNA]</scope>
    <source>
        <strain evidence="3">Lab_2022b</strain>
    </source>
</reference>
<feature type="domain" description="DUF7044" evidence="2">
    <location>
        <begin position="12"/>
        <end position="60"/>
    </location>
</feature>
<evidence type="ECO:0000259" key="2">
    <source>
        <dbReference type="Pfam" id="PF23071"/>
    </source>
</evidence>
<comment type="caution">
    <text evidence="3">The sequence shown here is derived from an EMBL/GenBank/DDBJ whole genome shotgun (WGS) entry which is preliminary data.</text>
</comment>
<accession>A0AAW1D501</accession>
<protein>
    <recommendedName>
        <fullName evidence="2">DUF7044 domain-containing protein</fullName>
    </recommendedName>
</protein>
<dbReference type="EMBL" id="JAPXFL010000005">
    <property type="protein sequence ID" value="KAK9506089.1"/>
    <property type="molecule type" value="Genomic_DNA"/>
</dbReference>
<sequence>MNHLASDSYRPGCKFPDTWTGKWFQHGIDKPSIYLNETHIENKGDCVRTDGVNKFIVHDRLHCNLQQVQKWSEKLAGREKPSSDRTLKMYLSTTRAGHEASDASVGEEDYLEEKEKKAGEQKD</sequence>
<name>A0AAW1D501_9HEMI</name>